<dbReference type="InterPro" id="IPR039552">
    <property type="entry name" value="IS66_C"/>
</dbReference>
<feature type="domain" description="Transposase IS66 C-terminal" evidence="1">
    <location>
        <begin position="11"/>
        <end position="42"/>
    </location>
</feature>
<evidence type="ECO:0000313" key="3">
    <source>
        <dbReference type="Proteomes" id="UP000244450"/>
    </source>
</evidence>
<evidence type="ECO:0000313" key="2">
    <source>
        <dbReference type="EMBL" id="PUZ24933.1"/>
    </source>
</evidence>
<keyword evidence="3" id="KW-1185">Reference proteome</keyword>
<sequence>MYNKLCQRLKKLHDINPFEWMKSVLEKIPAHQINKVADLLPHRWAAAQ</sequence>
<evidence type="ECO:0000259" key="1">
    <source>
        <dbReference type="Pfam" id="PF13817"/>
    </source>
</evidence>
<dbReference type="AlphaFoldDB" id="A0A2T7BFD5"/>
<dbReference type="RefSeq" id="WP_108686770.1">
    <property type="nucleotide sequence ID" value="NZ_QCYK01000002.1"/>
</dbReference>
<dbReference type="OrthoDB" id="9760067at2"/>
<comment type="caution">
    <text evidence="2">The sequence shown here is derived from an EMBL/GenBank/DDBJ whole genome shotgun (WGS) entry which is preliminary data.</text>
</comment>
<reference evidence="2 3" key="1">
    <citation type="submission" date="2018-04" db="EMBL/GenBank/DDBJ databases">
        <title>Chitinophaga fuyangensis sp. nov., isolated from soil in a chemical factory.</title>
        <authorList>
            <person name="Chen K."/>
        </authorList>
    </citation>
    <scope>NUCLEOTIDE SEQUENCE [LARGE SCALE GENOMIC DNA]</scope>
    <source>
        <strain evidence="2 3">LY-1</strain>
    </source>
</reference>
<accession>A0A2T7BFD5</accession>
<dbReference type="Pfam" id="PF13817">
    <property type="entry name" value="DDE_Tnp_IS66_C"/>
    <property type="match status" value="1"/>
</dbReference>
<organism evidence="2 3">
    <name type="scientific">Chitinophaga parva</name>
    <dbReference type="NCBI Taxonomy" id="2169414"/>
    <lineage>
        <taxon>Bacteria</taxon>
        <taxon>Pseudomonadati</taxon>
        <taxon>Bacteroidota</taxon>
        <taxon>Chitinophagia</taxon>
        <taxon>Chitinophagales</taxon>
        <taxon>Chitinophagaceae</taxon>
        <taxon>Chitinophaga</taxon>
    </lineage>
</organism>
<dbReference type="EMBL" id="QCYK01000002">
    <property type="protein sequence ID" value="PUZ24933.1"/>
    <property type="molecule type" value="Genomic_DNA"/>
</dbReference>
<name>A0A2T7BFD5_9BACT</name>
<gene>
    <name evidence="2" type="ORF">DCC81_11485</name>
</gene>
<dbReference type="Proteomes" id="UP000244450">
    <property type="component" value="Unassembled WGS sequence"/>
</dbReference>
<proteinExistence type="predicted"/>
<protein>
    <recommendedName>
        <fullName evidence="1">Transposase IS66 C-terminal domain-containing protein</fullName>
    </recommendedName>
</protein>